<accession>A0A2H4SND2</accession>
<gene>
    <name evidence="4" type="ORF">A9K55_004048</name>
</gene>
<dbReference type="PANTHER" id="PTHR23246">
    <property type="entry name" value="NEW-GLUE PROTEIN"/>
    <property type="match status" value="1"/>
</dbReference>
<dbReference type="InterPro" id="IPR053095">
    <property type="entry name" value="Actin-binding/GATA_Znf"/>
</dbReference>
<dbReference type="SUPFAM" id="SSF46689">
    <property type="entry name" value="Homeodomain-like"/>
    <property type="match status" value="1"/>
</dbReference>
<feature type="compositionally biased region" description="Low complexity" evidence="1">
    <location>
        <begin position="445"/>
        <end position="462"/>
    </location>
</feature>
<evidence type="ECO:0000259" key="3">
    <source>
        <dbReference type="PROSITE" id="PS51294"/>
    </source>
</evidence>
<evidence type="ECO:0000259" key="2">
    <source>
        <dbReference type="PROSITE" id="PS50090"/>
    </source>
</evidence>
<sequence length="491" mass="54437">MCSNQSQPTGGPRRSLIRLIRHHAILRAWNQIQCSMSQEARPEAARQSIDDAEQNRVVAQTETQSLLCLSRAEFPFSSTVPSAAINFRRVSKSGFRKSTPARASRTTITVDIASLIKREDSDESKILSADSNRPPVFSSAAQPAPMLAQPMSHGPPPLASQMSHHQMPRLPPRGGSSSSRRQLPPQGVEQYPQQPVKKQSKWSADEDAIIIELRGKGMKWDDVSKHLPGRSSISCRLHYQNYLERRSEWDEERKNKLARLYDRFKAEMWAKVAEELQVPWRAAEAMHWQLGEHDMARRAGQTPFTLAAVNAEAAGRNAQIRGHAHSHSQESVGREMRASPPQSSYGAMGGPRPPGVMSRRDAAGMQIGPPPPHPMPASVTSAPLQKQQPPQPHPDYIYNMGHGLPPIQPQPSPRVPGPLPGVAELTTGVTPYSTPPSVHMPGPPQSMHHGMPPHGHPPGQSMYGEQDHGRMKRPGSPDNRLRESNYRRRME</sequence>
<dbReference type="GO" id="GO:0003677">
    <property type="term" value="F:DNA binding"/>
    <property type="evidence" value="ECO:0007669"/>
    <property type="project" value="UniProtKB-KW"/>
</dbReference>
<dbReference type="Pfam" id="PF00249">
    <property type="entry name" value="Myb_DNA-binding"/>
    <property type="match status" value="1"/>
</dbReference>
<organism evidence="4 5">
    <name type="scientific">Cordyceps militaris</name>
    <name type="common">Caterpillar fungus</name>
    <name type="synonym">Clavaria militaris</name>
    <dbReference type="NCBI Taxonomy" id="73501"/>
    <lineage>
        <taxon>Eukaryota</taxon>
        <taxon>Fungi</taxon>
        <taxon>Dikarya</taxon>
        <taxon>Ascomycota</taxon>
        <taxon>Pezizomycotina</taxon>
        <taxon>Sordariomycetes</taxon>
        <taxon>Hypocreomycetidae</taxon>
        <taxon>Hypocreales</taxon>
        <taxon>Cordycipitaceae</taxon>
        <taxon>Cordyceps</taxon>
    </lineage>
</organism>
<dbReference type="EMBL" id="CP023325">
    <property type="protein sequence ID" value="ATY64618.1"/>
    <property type="molecule type" value="Genomic_DNA"/>
</dbReference>
<dbReference type="InterPro" id="IPR001005">
    <property type="entry name" value="SANT/Myb"/>
</dbReference>
<dbReference type="PANTHER" id="PTHR23246:SF24">
    <property type="entry name" value="MYB DNA-BINDING DOMAIN-CONTAINING PROTEIN"/>
    <property type="match status" value="1"/>
</dbReference>
<evidence type="ECO:0000256" key="1">
    <source>
        <dbReference type="SAM" id="MobiDB-lite"/>
    </source>
</evidence>
<name>A0A2H4SND2_CORMI</name>
<feature type="region of interest" description="Disordered" evidence="1">
    <location>
        <begin position="318"/>
        <end position="393"/>
    </location>
</feature>
<dbReference type="CDD" id="cd00167">
    <property type="entry name" value="SANT"/>
    <property type="match status" value="1"/>
</dbReference>
<dbReference type="PROSITE" id="PS51294">
    <property type="entry name" value="HTH_MYB"/>
    <property type="match status" value="1"/>
</dbReference>
<dbReference type="VEuPathDB" id="FungiDB:CCM_04761"/>
<evidence type="ECO:0000313" key="5">
    <source>
        <dbReference type="Proteomes" id="UP000323067"/>
    </source>
</evidence>
<proteinExistence type="predicted"/>
<dbReference type="InterPro" id="IPR017930">
    <property type="entry name" value="Myb_dom"/>
</dbReference>
<feature type="region of interest" description="Disordered" evidence="1">
    <location>
        <begin position="121"/>
        <end position="140"/>
    </location>
</feature>
<feature type="compositionally biased region" description="Low complexity" evidence="1">
    <location>
        <begin position="172"/>
        <end position="187"/>
    </location>
</feature>
<dbReference type="Proteomes" id="UP000323067">
    <property type="component" value="Chromosome v"/>
</dbReference>
<feature type="domain" description="Myb-like" evidence="2">
    <location>
        <begin position="194"/>
        <end position="243"/>
    </location>
</feature>
<protein>
    <submittedName>
        <fullName evidence="4">MYB DNA-binding domain</fullName>
    </submittedName>
</protein>
<dbReference type="OrthoDB" id="4869585at2759"/>
<feature type="region of interest" description="Disordered" evidence="1">
    <location>
        <begin position="146"/>
        <end position="203"/>
    </location>
</feature>
<keyword evidence="4" id="KW-0238">DNA-binding</keyword>
<dbReference type="AlphaFoldDB" id="A0A2H4SND2"/>
<dbReference type="SMART" id="SM00717">
    <property type="entry name" value="SANT"/>
    <property type="match status" value="1"/>
</dbReference>
<evidence type="ECO:0000313" key="4">
    <source>
        <dbReference type="EMBL" id="ATY64618.1"/>
    </source>
</evidence>
<dbReference type="PROSITE" id="PS50090">
    <property type="entry name" value="MYB_LIKE"/>
    <property type="match status" value="1"/>
</dbReference>
<feature type="region of interest" description="Disordered" evidence="1">
    <location>
        <begin position="433"/>
        <end position="491"/>
    </location>
</feature>
<feature type="compositionally biased region" description="Basic and acidic residues" evidence="1">
    <location>
        <begin position="479"/>
        <end position="491"/>
    </location>
</feature>
<feature type="domain" description="HTH myb-type" evidence="3">
    <location>
        <begin position="194"/>
        <end position="247"/>
    </location>
</feature>
<dbReference type="InterPro" id="IPR009057">
    <property type="entry name" value="Homeodomain-like_sf"/>
</dbReference>
<dbReference type="VEuPathDB" id="FungiDB:A9K55_004048"/>
<dbReference type="Gene3D" id="1.10.10.60">
    <property type="entry name" value="Homeodomain-like"/>
    <property type="match status" value="1"/>
</dbReference>
<reference evidence="4 5" key="1">
    <citation type="journal article" date="2017" name="BMC Genomics">
        <title>Chromosome level assembly and secondary metabolite potential of the parasitic fungus Cordyceps militaris.</title>
        <authorList>
            <person name="Kramer G.J."/>
            <person name="Nodwell J.R."/>
        </authorList>
    </citation>
    <scope>NUCLEOTIDE SEQUENCE [LARGE SCALE GENOMIC DNA]</scope>
    <source>
        <strain evidence="4 5">ATCC 34164</strain>
    </source>
</reference>